<evidence type="ECO:0000313" key="8">
    <source>
        <dbReference type="EMBL" id="KRN48831.1"/>
    </source>
</evidence>
<evidence type="ECO:0000259" key="7">
    <source>
        <dbReference type="PROSITE" id="PS51462"/>
    </source>
</evidence>
<dbReference type="Pfam" id="PF00293">
    <property type="entry name" value="NUDIX"/>
    <property type="match status" value="1"/>
</dbReference>
<gene>
    <name evidence="8" type="ORF">IV49_GL001039</name>
</gene>
<comment type="caution">
    <text evidence="8">The sequence shown here is derived from an EMBL/GenBank/DDBJ whole genome shotgun (WGS) entry which is preliminary data.</text>
</comment>
<dbReference type="SUPFAM" id="SSF55811">
    <property type="entry name" value="Nudix"/>
    <property type="match status" value="1"/>
</dbReference>
<dbReference type="PANTHER" id="PTHR12992:SF11">
    <property type="entry name" value="MITOCHONDRIAL COENZYME A DIPHOSPHATASE NUDT8"/>
    <property type="match status" value="1"/>
</dbReference>
<dbReference type="InterPro" id="IPR015797">
    <property type="entry name" value="NUDIX_hydrolase-like_dom_sf"/>
</dbReference>
<keyword evidence="4" id="KW-0378">Hydrolase</keyword>
<dbReference type="InterPro" id="IPR000086">
    <property type="entry name" value="NUDIX_hydrolase_dom"/>
</dbReference>
<evidence type="ECO:0000256" key="6">
    <source>
        <dbReference type="ARBA" id="ARBA00023211"/>
    </source>
</evidence>
<evidence type="ECO:0000256" key="3">
    <source>
        <dbReference type="ARBA" id="ARBA00022723"/>
    </source>
</evidence>
<evidence type="ECO:0000256" key="5">
    <source>
        <dbReference type="ARBA" id="ARBA00022842"/>
    </source>
</evidence>
<accession>A0A0R2H7W9</accession>
<dbReference type="RefSeq" id="WP_031589660.1">
    <property type="nucleotide sequence ID" value="NZ_JNKN01000032.1"/>
</dbReference>
<name>A0A0R2H7W9_9FIRM</name>
<comment type="cofactor">
    <cofactor evidence="2">
        <name>Mg(2+)</name>
        <dbReference type="ChEBI" id="CHEBI:18420"/>
    </cofactor>
</comment>
<proteinExistence type="predicted"/>
<dbReference type="AlphaFoldDB" id="A0A0R2H7W9"/>
<keyword evidence="9" id="KW-1185">Reference proteome</keyword>
<dbReference type="PATRIC" id="fig|1410657.5.peg.1080"/>
<evidence type="ECO:0000256" key="2">
    <source>
        <dbReference type="ARBA" id="ARBA00001946"/>
    </source>
</evidence>
<evidence type="ECO:0000313" key="9">
    <source>
        <dbReference type="Proteomes" id="UP000051841"/>
    </source>
</evidence>
<protein>
    <recommendedName>
        <fullName evidence="7">Nudix hydrolase domain-containing protein</fullName>
    </recommendedName>
</protein>
<dbReference type="InterPro" id="IPR045121">
    <property type="entry name" value="CoAse"/>
</dbReference>
<sequence>MDLIDTIKNNWGDHQSHYRPKESVVMIPLIKHDDYYSLLYEVRSYELRHQPGDVCFPGGHRDEGETRKQACIREVCEELLIDKKQVHILAQMDPIEARGMVIYPFIGIIDDYHDTYSSDEVHHIFKVPVGFLLSNVPQKYSVTTTTVPEEHFPFELIPGGKEYKWMTKTDNILFYLFQEEVIWGITARITYMFIQSIK</sequence>
<dbReference type="Proteomes" id="UP000051841">
    <property type="component" value="Unassembled WGS sequence"/>
</dbReference>
<dbReference type="GO" id="GO:0010945">
    <property type="term" value="F:coenzyme A diphosphatase activity"/>
    <property type="evidence" value="ECO:0007669"/>
    <property type="project" value="InterPro"/>
</dbReference>
<dbReference type="PROSITE" id="PS51462">
    <property type="entry name" value="NUDIX"/>
    <property type="match status" value="1"/>
</dbReference>
<keyword evidence="3" id="KW-0479">Metal-binding</keyword>
<dbReference type="GO" id="GO:0046872">
    <property type="term" value="F:metal ion binding"/>
    <property type="evidence" value="ECO:0007669"/>
    <property type="project" value="UniProtKB-KW"/>
</dbReference>
<reference evidence="8 9" key="1">
    <citation type="journal article" date="2015" name="Genome Announc.">
        <title>Expanding the biotechnology potential of lactobacilli through comparative genomics of 213 strains and associated genera.</title>
        <authorList>
            <person name="Sun Z."/>
            <person name="Harris H.M."/>
            <person name="McCann A."/>
            <person name="Guo C."/>
            <person name="Argimon S."/>
            <person name="Zhang W."/>
            <person name="Yang X."/>
            <person name="Jeffery I.B."/>
            <person name="Cooney J.C."/>
            <person name="Kagawa T.F."/>
            <person name="Liu W."/>
            <person name="Song Y."/>
            <person name="Salvetti E."/>
            <person name="Wrobel A."/>
            <person name="Rasinkangas P."/>
            <person name="Parkhill J."/>
            <person name="Rea M.C."/>
            <person name="O'Sullivan O."/>
            <person name="Ritari J."/>
            <person name="Douillard F.P."/>
            <person name="Paul Ross R."/>
            <person name="Yang R."/>
            <person name="Briner A.E."/>
            <person name="Felis G.E."/>
            <person name="de Vos W.M."/>
            <person name="Barrangou R."/>
            <person name="Klaenhammer T.R."/>
            <person name="Caufield P.W."/>
            <person name="Cui Y."/>
            <person name="Zhang H."/>
            <person name="O'Toole P.W."/>
        </authorList>
    </citation>
    <scope>NUCLEOTIDE SEQUENCE [LARGE SCALE GENOMIC DNA]</scope>
    <source>
        <strain evidence="8 9">DSM 20405</strain>
    </source>
</reference>
<keyword evidence="5" id="KW-0460">Magnesium</keyword>
<dbReference type="PANTHER" id="PTHR12992">
    <property type="entry name" value="NUDIX HYDROLASE"/>
    <property type="match status" value="1"/>
</dbReference>
<organism evidence="8 9">
    <name type="scientific">Kandleria vitulina DSM 20405</name>
    <dbReference type="NCBI Taxonomy" id="1410657"/>
    <lineage>
        <taxon>Bacteria</taxon>
        <taxon>Bacillati</taxon>
        <taxon>Bacillota</taxon>
        <taxon>Erysipelotrichia</taxon>
        <taxon>Erysipelotrichales</taxon>
        <taxon>Coprobacillaceae</taxon>
        <taxon>Kandleria</taxon>
    </lineage>
</organism>
<comment type="cofactor">
    <cofactor evidence="1">
        <name>Mn(2+)</name>
        <dbReference type="ChEBI" id="CHEBI:29035"/>
    </cofactor>
</comment>
<dbReference type="Gene3D" id="3.90.79.10">
    <property type="entry name" value="Nucleoside Triphosphate Pyrophosphohydrolase"/>
    <property type="match status" value="1"/>
</dbReference>
<dbReference type="CDD" id="cd03426">
    <property type="entry name" value="NUDIX_CoAse_Nudt7"/>
    <property type="match status" value="1"/>
</dbReference>
<evidence type="ECO:0000256" key="1">
    <source>
        <dbReference type="ARBA" id="ARBA00001936"/>
    </source>
</evidence>
<keyword evidence="6" id="KW-0464">Manganese</keyword>
<feature type="domain" description="Nudix hydrolase" evidence="7">
    <location>
        <begin position="20"/>
        <end position="191"/>
    </location>
</feature>
<evidence type="ECO:0000256" key="4">
    <source>
        <dbReference type="ARBA" id="ARBA00022801"/>
    </source>
</evidence>
<dbReference type="EMBL" id="JQBL01000028">
    <property type="protein sequence ID" value="KRN48831.1"/>
    <property type="molecule type" value="Genomic_DNA"/>
</dbReference>